<organism evidence="2 3">
    <name type="scientific">Bacteroides uniformis</name>
    <dbReference type="NCBI Taxonomy" id="820"/>
    <lineage>
        <taxon>Bacteria</taxon>
        <taxon>Pseudomonadati</taxon>
        <taxon>Bacteroidota</taxon>
        <taxon>Bacteroidia</taxon>
        <taxon>Bacteroidales</taxon>
        <taxon>Bacteroidaceae</taxon>
        <taxon>Bacteroides</taxon>
    </lineage>
</organism>
<sequence>MSTNNSNIINGYDLVQAKSALPQFIQCSTRYKELSQLFSQTEYQETLLDIITTTIKRIRRYQSSKVIDLARLVKLLYGIQKHDSIQIKYNGKTQFDFPYGETTRLLFDTFNKELATIYPPEKMMQFYKFLYAELLWNEEIKSPIDNNDTKILLFEYNASKNYKRIVAFEKEDDIDIRLYFGYKFKDGVTPYYAKNEHGKTVQPIGFTLKGVKTILAIESTLQKRIDSHYVGTLLYTLGTEFQFAGIFKRGDFLFTNEQYAFLYDIAGILGVLDKDFNIEYSNKEKQTFVRKEMKKYNKYIIK</sequence>
<dbReference type="AlphaFoldDB" id="A0A3E4QWE7"/>
<gene>
    <name evidence="2" type="ORF">DXC80_14065</name>
    <name evidence="1" type="ORF">POZ24_16440</name>
</gene>
<dbReference type="EMBL" id="JAQNSG010000016">
    <property type="protein sequence ID" value="MDC1881591.1"/>
    <property type="molecule type" value="Genomic_DNA"/>
</dbReference>
<dbReference type="Proteomes" id="UP001213309">
    <property type="component" value="Unassembled WGS sequence"/>
</dbReference>
<dbReference type="Proteomes" id="UP000260795">
    <property type="component" value="Unassembled WGS sequence"/>
</dbReference>
<protein>
    <submittedName>
        <fullName evidence="2">Uncharacterized protein</fullName>
    </submittedName>
</protein>
<accession>A0A3E4QWE7</accession>
<reference evidence="2 3" key="1">
    <citation type="submission" date="2018-08" db="EMBL/GenBank/DDBJ databases">
        <title>A genome reference for cultivated species of the human gut microbiota.</title>
        <authorList>
            <person name="Zou Y."/>
            <person name="Xue W."/>
            <person name="Luo G."/>
        </authorList>
    </citation>
    <scope>NUCLEOTIDE SEQUENCE [LARGE SCALE GENOMIC DNA]</scope>
    <source>
        <strain evidence="2 3">TF08-13</strain>
    </source>
</reference>
<evidence type="ECO:0000313" key="2">
    <source>
        <dbReference type="EMBL" id="RGL11421.1"/>
    </source>
</evidence>
<comment type="caution">
    <text evidence="2">The sequence shown here is derived from an EMBL/GenBank/DDBJ whole genome shotgun (WGS) entry which is preliminary data.</text>
</comment>
<name>A0A3E4QWE7_BACUN</name>
<proteinExistence type="predicted"/>
<evidence type="ECO:0000313" key="1">
    <source>
        <dbReference type="EMBL" id="MDC1881591.1"/>
    </source>
</evidence>
<evidence type="ECO:0000313" key="3">
    <source>
        <dbReference type="Proteomes" id="UP000260795"/>
    </source>
</evidence>
<dbReference type="EMBL" id="QSRK01000023">
    <property type="protein sequence ID" value="RGL11421.1"/>
    <property type="molecule type" value="Genomic_DNA"/>
</dbReference>
<dbReference type="RefSeq" id="WP_117681417.1">
    <property type="nucleotide sequence ID" value="NZ_CP176641.1"/>
</dbReference>
<reference evidence="1" key="2">
    <citation type="submission" date="2022-10" db="EMBL/GenBank/DDBJ databases">
        <title>Human gut microbiome strain richness.</title>
        <authorList>
            <person name="Chen-Liaw A."/>
        </authorList>
    </citation>
    <scope>NUCLEOTIDE SEQUENCE</scope>
    <source>
        <strain evidence="1">1001713st2_A4_1001713B170214_170313</strain>
    </source>
</reference>